<proteinExistence type="predicted"/>
<evidence type="ECO:0000313" key="2">
    <source>
        <dbReference type="Proteomes" id="UP000828941"/>
    </source>
</evidence>
<reference evidence="1 2" key="1">
    <citation type="journal article" date="2022" name="DNA Res.">
        <title>Chromosomal-level genome assembly of the orchid tree Bauhinia variegata (Leguminosae; Cercidoideae) supports the allotetraploid origin hypothesis of Bauhinia.</title>
        <authorList>
            <person name="Zhong Y."/>
            <person name="Chen Y."/>
            <person name="Zheng D."/>
            <person name="Pang J."/>
            <person name="Liu Y."/>
            <person name="Luo S."/>
            <person name="Meng S."/>
            <person name="Qian L."/>
            <person name="Wei D."/>
            <person name="Dai S."/>
            <person name="Zhou R."/>
        </authorList>
    </citation>
    <scope>NUCLEOTIDE SEQUENCE [LARGE SCALE GENOMIC DNA]</scope>
    <source>
        <strain evidence="1">BV-YZ2020</strain>
    </source>
</reference>
<sequence length="401" mass="44522">MGCLDQNWVTSLVILLLALCTPCSDAYTKTASKVKSAVFYSPKVELSPGISSNKFYYDVKFPEGHVALKSFNGEVVDEEGNSVPLYEVYLHHWLVARYHQPINSTNTEDIVIVKNAGVCQGNTLPQYFGIGSETRKTATYIPDPFGVEIGNPVEIPAGYEEKWMINLHAIDTRGVEDRWGCTECRCDLYNVTTDVDGQSLPPGYKGGLQCCTDNTQCRLKEGYKGYNRTVYLKYTVEWVDWDYSIIPVKIYIPDVTDIVKISNGPKGLNVTHNCQVEYDIDRCNTTEKHDSGCIDVRKTSFPMIKGGYVIYGVAHQHAGGLGSTLYGQDGRVICTSLPKYGTGKQAGNEKGYIVGMTTCYPRPGSIKIMDGETLTLVSDYSNSEPHTGLMGLFYFLLAERL</sequence>
<organism evidence="1 2">
    <name type="scientific">Bauhinia variegata</name>
    <name type="common">Purple orchid tree</name>
    <name type="synonym">Phanera variegata</name>
    <dbReference type="NCBI Taxonomy" id="167791"/>
    <lineage>
        <taxon>Eukaryota</taxon>
        <taxon>Viridiplantae</taxon>
        <taxon>Streptophyta</taxon>
        <taxon>Embryophyta</taxon>
        <taxon>Tracheophyta</taxon>
        <taxon>Spermatophyta</taxon>
        <taxon>Magnoliopsida</taxon>
        <taxon>eudicotyledons</taxon>
        <taxon>Gunneridae</taxon>
        <taxon>Pentapetalae</taxon>
        <taxon>rosids</taxon>
        <taxon>fabids</taxon>
        <taxon>Fabales</taxon>
        <taxon>Fabaceae</taxon>
        <taxon>Cercidoideae</taxon>
        <taxon>Cercideae</taxon>
        <taxon>Bauhiniinae</taxon>
        <taxon>Bauhinia</taxon>
    </lineage>
</organism>
<keyword evidence="2" id="KW-1185">Reference proteome</keyword>
<accession>A0ACB9KJH5</accession>
<dbReference type="Proteomes" id="UP000828941">
    <property type="component" value="Chromosome 14"/>
</dbReference>
<comment type="caution">
    <text evidence="1">The sequence shown here is derived from an EMBL/GenBank/DDBJ whole genome shotgun (WGS) entry which is preliminary data.</text>
</comment>
<dbReference type="EMBL" id="CM039439">
    <property type="protein sequence ID" value="KAI4297315.1"/>
    <property type="molecule type" value="Genomic_DNA"/>
</dbReference>
<gene>
    <name evidence="1" type="ORF">L6164_037209</name>
</gene>
<name>A0ACB9KJH5_BAUVA</name>
<evidence type="ECO:0000313" key="1">
    <source>
        <dbReference type="EMBL" id="KAI4297315.1"/>
    </source>
</evidence>
<protein>
    <submittedName>
        <fullName evidence="1">Uncharacterized protein</fullName>
    </submittedName>
</protein>